<sequence length="350" mass="37731">MTIGELIRLLSDGEFHSGQQLGEKLGVSRAAVWKQLRKLEDLGIPMEAVKGQGYRLAEPLELLDGPSVVAALSRESRRHLSRLFVEDTLPSSNEFLRERFRQGAGHAEACLVEQQSAGRGRRGRTWTTPWGRTLMCSVGWRFDSGVAALEGLSLAIGVVLAQVLERHGLKPGLKWPNDVLLPLGPQGAAQQGLDEQAATGQGAGQQGFGKLAGILVEMSGDAAGPCEVVLGMGINVDLPESFRAKIDQPVACVHDQAPGLSRNVLAAELLDGLLGMLAGFEEQGFDAWRDAWNARHAFAGWDIEIIRGEQRELAQAGDVDGSGNLWVRKGVDGERQERLVGGEISVRARP</sequence>
<dbReference type="RefSeq" id="WP_348827181.1">
    <property type="nucleotide sequence ID" value="NZ_CP098827.1"/>
</dbReference>
<dbReference type="Gene3D" id="3.30.930.10">
    <property type="entry name" value="Bira Bifunctional Protein, Domain 2"/>
    <property type="match status" value="1"/>
</dbReference>
<keyword evidence="2" id="KW-0678">Repressor</keyword>
<keyword evidence="2" id="KW-0092">Biotin</keyword>
<evidence type="ECO:0000256" key="2">
    <source>
        <dbReference type="HAMAP-Rule" id="MF_00978"/>
    </source>
</evidence>
<dbReference type="InterPro" id="IPR004408">
    <property type="entry name" value="Biotin_CoA_COase_ligase"/>
</dbReference>
<dbReference type="GO" id="GO:0005524">
    <property type="term" value="F:ATP binding"/>
    <property type="evidence" value="ECO:0007669"/>
    <property type="project" value="UniProtKB-UniRule"/>
</dbReference>
<dbReference type="HAMAP" id="MF_00978">
    <property type="entry name" value="Bifunct_BirA"/>
    <property type="match status" value="1"/>
</dbReference>
<dbReference type="SUPFAM" id="SSF55681">
    <property type="entry name" value="Class II aaRS and biotin synthetases"/>
    <property type="match status" value="1"/>
</dbReference>
<dbReference type="CDD" id="cd16442">
    <property type="entry name" value="BPL"/>
    <property type="match status" value="1"/>
</dbReference>
<comment type="function">
    <text evidence="2">Acts both as a biotin--[acetyl-CoA-carboxylase] ligase and a biotin-operon repressor. In the presence of ATP, BirA activates biotin to form the BirA-biotinyl-5'-adenylate (BirA-bio-5'-AMP or holoBirA) complex. HoloBirA can either transfer the biotinyl moiety to the biotin carboxyl carrier protein (BCCP) subunit of acetyl-CoA carboxylase, or bind to the biotin operator site and inhibit transcription of the operon.</text>
</comment>
<dbReference type="InterPro" id="IPR013196">
    <property type="entry name" value="HTH_11"/>
</dbReference>
<accession>A0AAU7KGB6</accession>
<feature type="binding site" evidence="2">
    <location>
        <position position="115"/>
    </location>
    <ligand>
        <name>biotin</name>
        <dbReference type="ChEBI" id="CHEBI:57586"/>
    </ligand>
</feature>
<keyword evidence="2" id="KW-0805">Transcription regulation</keyword>
<dbReference type="GO" id="GO:0004077">
    <property type="term" value="F:biotin--[biotin carboxyl-carrier protein] ligase activity"/>
    <property type="evidence" value="ECO:0007669"/>
    <property type="project" value="UniProtKB-UniRule"/>
</dbReference>
<proteinExistence type="inferred from homology"/>
<keyword evidence="1 2" id="KW-0436">Ligase</keyword>
<organism evidence="4">
    <name type="scientific">Halomonas sp. RT37</name>
    <dbReference type="NCBI Taxonomy" id="2950872"/>
    <lineage>
        <taxon>Bacteria</taxon>
        <taxon>Pseudomonadati</taxon>
        <taxon>Pseudomonadota</taxon>
        <taxon>Gammaproteobacteria</taxon>
        <taxon>Oceanospirillales</taxon>
        <taxon>Halomonadaceae</taxon>
        <taxon>Halomonas</taxon>
    </lineage>
</organism>
<dbReference type="NCBIfam" id="TIGR00121">
    <property type="entry name" value="birA_ligase"/>
    <property type="match status" value="1"/>
</dbReference>
<dbReference type="PANTHER" id="PTHR12835">
    <property type="entry name" value="BIOTIN PROTEIN LIGASE"/>
    <property type="match status" value="1"/>
</dbReference>
<dbReference type="Pfam" id="PF03099">
    <property type="entry name" value="BPL_LplA_LipB"/>
    <property type="match status" value="1"/>
</dbReference>
<dbReference type="AlphaFoldDB" id="A0AAU7KGB6"/>
<keyword evidence="2" id="KW-0804">Transcription</keyword>
<protein>
    <recommendedName>
        <fullName evidence="2">Bifunctional ligase/repressor BirA</fullName>
    </recommendedName>
    <alternativeName>
        <fullName evidence="2">Biotin operon repressor</fullName>
    </alternativeName>
    <alternativeName>
        <fullName evidence="2">Biotin--[acetyl-CoA-carboxylase] ligase</fullName>
        <ecNumber evidence="2">6.3.4.15</ecNumber>
    </alternativeName>
    <alternativeName>
        <fullName evidence="2">Biotin--protein ligase</fullName>
    </alternativeName>
    <alternativeName>
        <fullName evidence="2">Biotin-[acetyl-CoA carboxylase] synthetase</fullName>
    </alternativeName>
</protein>
<keyword evidence="2" id="KW-0547">Nucleotide-binding</keyword>
<name>A0AAU7KGB6_9GAMM</name>
<dbReference type="Pfam" id="PF08279">
    <property type="entry name" value="HTH_11"/>
    <property type="match status" value="1"/>
</dbReference>
<evidence type="ECO:0000313" key="4">
    <source>
        <dbReference type="EMBL" id="XBO70730.1"/>
    </source>
</evidence>
<gene>
    <name evidence="2" type="primary">birA</name>
    <name evidence="4" type="ORF">NFG58_19330</name>
</gene>
<feature type="domain" description="BPL/LPL catalytic" evidence="3">
    <location>
        <begin position="75"/>
        <end position="281"/>
    </location>
</feature>
<reference evidence="4" key="1">
    <citation type="submission" date="2022-06" db="EMBL/GenBank/DDBJ databases">
        <title>A novel DMS-producing enzyme.</title>
        <authorList>
            <person name="Zhang Y."/>
        </authorList>
    </citation>
    <scope>NUCLEOTIDE SEQUENCE</scope>
    <source>
        <strain evidence="4">RT37</strain>
    </source>
</reference>
<keyword evidence="2" id="KW-0067">ATP-binding</keyword>
<dbReference type="PANTHER" id="PTHR12835:SF5">
    <property type="entry name" value="BIOTIN--PROTEIN LIGASE"/>
    <property type="match status" value="1"/>
</dbReference>
<comment type="catalytic activity">
    <reaction evidence="2">
        <text>biotin + L-lysyl-[protein] + ATP = N(6)-biotinyl-L-lysyl-[protein] + AMP + diphosphate + H(+)</text>
        <dbReference type="Rhea" id="RHEA:11756"/>
        <dbReference type="Rhea" id="RHEA-COMP:9752"/>
        <dbReference type="Rhea" id="RHEA-COMP:10505"/>
        <dbReference type="ChEBI" id="CHEBI:15378"/>
        <dbReference type="ChEBI" id="CHEBI:29969"/>
        <dbReference type="ChEBI" id="CHEBI:30616"/>
        <dbReference type="ChEBI" id="CHEBI:33019"/>
        <dbReference type="ChEBI" id="CHEBI:57586"/>
        <dbReference type="ChEBI" id="CHEBI:83144"/>
        <dbReference type="ChEBI" id="CHEBI:456215"/>
        <dbReference type="EC" id="6.3.4.15"/>
    </reaction>
</comment>
<dbReference type="GO" id="GO:0003677">
    <property type="term" value="F:DNA binding"/>
    <property type="evidence" value="ECO:0007669"/>
    <property type="project" value="UniProtKB-UniRule"/>
</dbReference>
<evidence type="ECO:0000256" key="1">
    <source>
        <dbReference type="ARBA" id="ARBA00022598"/>
    </source>
</evidence>
<feature type="DNA-binding region" description="H-T-H motif" evidence="2">
    <location>
        <begin position="18"/>
        <end position="37"/>
    </location>
</feature>
<dbReference type="InterPro" id="IPR004143">
    <property type="entry name" value="BPL_LPL_catalytic"/>
</dbReference>
<dbReference type="InterPro" id="IPR036390">
    <property type="entry name" value="WH_DNA-bd_sf"/>
</dbReference>
<dbReference type="InterPro" id="IPR036388">
    <property type="entry name" value="WH-like_DNA-bd_sf"/>
</dbReference>
<dbReference type="InterPro" id="IPR011991">
    <property type="entry name" value="ArsR-like_HTH"/>
</dbReference>
<keyword evidence="2" id="KW-0238">DNA-binding</keyword>
<feature type="binding site" evidence="2">
    <location>
        <begin position="119"/>
        <end position="121"/>
    </location>
    <ligand>
        <name>biotin</name>
        <dbReference type="ChEBI" id="CHEBI:57586"/>
    </ligand>
</feature>
<dbReference type="PROSITE" id="PS51733">
    <property type="entry name" value="BPL_LPL_CATALYTIC"/>
    <property type="match status" value="1"/>
</dbReference>
<evidence type="ECO:0000259" key="3">
    <source>
        <dbReference type="PROSITE" id="PS51733"/>
    </source>
</evidence>
<dbReference type="EC" id="6.3.4.15" evidence="2"/>
<feature type="binding site" evidence="2">
    <location>
        <begin position="91"/>
        <end position="93"/>
    </location>
    <ligand>
        <name>biotin</name>
        <dbReference type="ChEBI" id="CHEBI:57586"/>
    </ligand>
</feature>
<comment type="caution">
    <text evidence="2">Lacks conserved residue(s) required for the propagation of feature annotation.</text>
</comment>
<dbReference type="InterPro" id="IPR030855">
    <property type="entry name" value="Bifunct_BirA"/>
</dbReference>
<dbReference type="CDD" id="cd00090">
    <property type="entry name" value="HTH_ARSR"/>
    <property type="match status" value="1"/>
</dbReference>
<dbReference type="GO" id="GO:0006355">
    <property type="term" value="P:regulation of DNA-templated transcription"/>
    <property type="evidence" value="ECO:0007669"/>
    <property type="project" value="UniProtKB-UniRule"/>
</dbReference>
<dbReference type="InterPro" id="IPR045864">
    <property type="entry name" value="aa-tRNA-synth_II/BPL/LPL"/>
</dbReference>
<dbReference type="EMBL" id="CP098827">
    <property type="protein sequence ID" value="XBO70730.1"/>
    <property type="molecule type" value="Genomic_DNA"/>
</dbReference>
<dbReference type="Gene3D" id="1.10.10.10">
    <property type="entry name" value="Winged helix-like DNA-binding domain superfamily/Winged helix DNA-binding domain"/>
    <property type="match status" value="1"/>
</dbReference>
<dbReference type="GO" id="GO:0005737">
    <property type="term" value="C:cytoplasm"/>
    <property type="evidence" value="ECO:0007669"/>
    <property type="project" value="TreeGrafter"/>
</dbReference>
<comment type="similarity">
    <text evidence="2">Belongs to the biotin--protein ligase family.</text>
</comment>
<dbReference type="SUPFAM" id="SSF46785">
    <property type="entry name" value="Winged helix' DNA-binding domain"/>
    <property type="match status" value="1"/>
</dbReference>